<gene>
    <name evidence="2" type="ORF">IMCC14465_13380</name>
</gene>
<proteinExistence type="predicted"/>
<evidence type="ECO:0000313" key="2">
    <source>
        <dbReference type="EMBL" id="EJW21542.1"/>
    </source>
</evidence>
<protein>
    <submittedName>
        <fullName evidence="2">Uncharacterized protein</fullName>
    </submittedName>
</protein>
<evidence type="ECO:0000313" key="3">
    <source>
        <dbReference type="Proteomes" id="UP000004836"/>
    </source>
</evidence>
<dbReference type="EMBL" id="ALYF01000003">
    <property type="protein sequence ID" value="EJW21542.1"/>
    <property type="molecule type" value="Genomic_DNA"/>
</dbReference>
<dbReference type="STRING" id="1220535.IMCC14465_13380"/>
<dbReference type="Proteomes" id="UP000004836">
    <property type="component" value="Unassembled WGS sequence"/>
</dbReference>
<feature type="transmembrane region" description="Helical" evidence="1">
    <location>
        <begin position="51"/>
        <end position="74"/>
    </location>
</feature>
<name>J9DX23_9PROT</name>
<dbReference type="eggNOG" id="ENOG5033D2J">
    <property type="taxonomic scope" value="Bacteria"/>
</dbReference>
<evidence type="ECO:0000256" key="1">
    <source>
        <dbReference type="SAM" id="Phobius"/>
    </source>
</evidence>
<comment type="caution">
    <text evidence="2">The sequence shown here is derived from an EMBL/GenBank/DDBJ whole genome shotgun (WGS) entry which is preliminary data.</text>
</comment>
<dbReference type="PATRIC" id="fig|1220535.3.peg.1330"/>
<dbReference type="OrthoDB" id="7341823at2"/>
<keyword evidence="3" id="KW-1185">Reference proteome</keyword>
<keyword evidence="1" id="KW-0472">Membrane</keyword>
<accession>J9DX23</accession>
<reference evidence="2 3" key="1">
    <citation type="journal article" date="2012" name="J. Bacteriol.">
        <title>Genome Sequence of Strain IMCC14465, Isolated from the East Sea, Belonging to the PS1 Clade of Alphaproteobacteria.</title>
        <authorList>
            <person name="Yang S.J."/>
            <person name="Kang I."/>
            <person name="Cho J.C."/>
        </authorList>
    </citation>
    <scope>NUCLEOTIDE SEQUENCE [LARGE SCALE GENOMIC DNA]</scope>
    <source>
        <strain evidence="2 3">IMCC14465</strain>
    </source>
</reference>
<sequence>MSNKLKLVQEGVKLALDAADAAADVTAEFNKVKAENIELVNKVSGFYKNSWIIALFAIFSSLSAFGMSLFLYFGSVSELETLSKTNRQALVVFAENVESVNNTITEAKGVFDRQVEIINANKEMMVAIQNLSEEDKKSREALDTLITTNAQSILQTQIKVQKELESALKTLRVAQERSSKSIEKVVLNSSKSQKGSNNAPVIKSLQEVLLLQQNINKKLVELADSNSKLLKEVRLSSRQIQYP</sequence>
<keyword evidence="1" id="KW-1133">Transmembrane helix</keyword>
<organism evidence="2 3">
    <name type="scientific">alpha proteobacterium IMCC14465</name>
    <dbReference type="NCBI Taxonomy" id="1220535"/>
    <lineage>
        <taxon>Bacteria</taxon>
        <taxon>Pseudomonadati</taxon>
        <taxon>Pseudomonadota</taxon>
        <taxon>Alphaproteobacteria</taxon>
        <taxon>PS1 clade</taxon>
    </lineage>
</organism>
<dbReference type="AlphaFoldDB" id="J9DX23"/>
<keyword evidence="1" id="KW-0812">Transmembrane</keyword>